<dbReference type="OMA" id="AWGIVYY"/>
<sequence>MEFPLRVVEISDGLPNVIKLRDGVEVTVELPLEKIGVKLRVGDQVKLVIHKEKDSDLTKYKIYAWGVVYFVGKDMTRISIGGLQLDIGTELPLKVGEKVYIGIL</sequence>
<dbReference type="RefSeq" id="WP_011901580.1">
    <property type="nucleotide sequence ID" value="NZ_JAAVJF010000004.1"/>
</dbReference>
<organism evidence="1 2">
    <name type="scientific">Pyrobaculum arsenaticum</name>
    <dbReference type="NCBI Taxonomy" id="121277"/>
    <lineage>
        <taxon>Archaea</taxon>
        <taxon>Thermoproteota</taxon>
        <taxon>Thermoprotei</taxon>
        <taxon>Thermoproteales</taxon>
        <taxon>Thermoproteaceae</taxon>
        <taxon>Pyrobaculum</taxon>
    </lineage>
</organism>
<dbReference type="InterPro" id="IPR012340">
    <property type="entry name" value="NA-bd_OB-fold"/>
</dbReference>
<name>A0A7L4PEC0_9CREN</name>
<reference evidence="1 2" key="1">
    <citation type="journal article" date="2020" name="Nat. Commun.">
        <title>The structures of two archaeal type IV pili illuminate evolutionary relationships.</title>
        <authorList>
            <person name="Wang F."/>
            <person name="Baquero D.P."/>
            <person name="Su Z."/>
            <person name="Beltran L.C."/>
            <person name="Prangishvili D."/>
            <person name="Krupovic M."/>
            <person name="Egelman E.H."/>
        </authorList>
    </citation>
    <scope>NUCLEOTIDE SEQUENCE [LARGE SCALE GENOMIC DNA]</scope>
    <source>
        <strain evidence="1 2">2GA</strain>
    </source>
</reference>
<dbReference type="Gene3D" id="2.40.50.140">
    <property type="entry name" value="Nucleic acid-binding proteins"/>
    <property type="match status" value="1"/>
</dbReference>
<protein>
    <submittedName>
        <fullName evidence="1">Uncharacterized protein</fullName>
    </submittedName>
</protein>
<accession>A0A7L4PEC0</accession>
<proteinExistence type="predicted"/>
<keyword evidence="2" id="KW-1185">Reference proteome</keyword>
<evidence type="ECO:0000313" key="1">
    <source>
        <dbReference type="EMBL" id="NYR15996.1"/>
    </source>
</evidence>
<dbReference type="AlphaFoldDB" id="A0A7L4PEC0"/>
<evidence type="ECO:0000313" key="2">
    <source>
        <dbReference type="Proteomes" id="UP000554766"/>
    </source>
</evidence>
<dbReference type="Proteomes" id="UP000554766">
    <property type="component" value="Unassembled WGS sequence"/>
</dbReference>
<dbReference type="GeneID" id="5054605"/>
<gene>
    <name evidence="1" type="ORF">HC235_08660</name>
</gene>
<comment type="caution">
    <text evidence="1">The sequence shown here is derived from an EMBL/GenBank/DDBJ whole genome shotgun (WGS) entry which is preliminary data.</text>
</comment>
<dbReference type="EMBL" id="JAAVJF010000004">
    <property type="protein sequence ID" value="NYR15996.1"/>
    <property type="molecule type" value="Genomic_DNA"/>
</dbReference>